<comment type="caution">
    <text evidence="8">The sequence shown here is derived from an EMBL/GenBank/DDBJ whole genome shotgun (WGS) entry which is preliminary data.</text>
</comment>
<protein>
    <recommendedName>
        <fullName evidence="7">Clip domain-containing protein</fullName>
    </recommendedName>
</protein>
<feature type="domain" description="Clip" evidence="7">
    <location>
        <begin position="34"/>
        <end position="93"/>
    </location>
</feature>
<evidence type="ECO:0000256" key="3">
    <source>
        <dbReference type="ARBA" id="ARBA00022801"/>
    </source>
</evidence>
<dbReference type="InterPro" id="IPR009003">
    <property type="entry name" value="Peptidase_S1_PA"/>
</dbReference>
<evidence type="ECO:0000256" key="1">
    <source>
        <dbReference type="ARBA" id="ARBA00022670"/>
    </source>
</evidence>
<dbReference type="SUPFAM" id="SSF50494">
    <property type="entry name" value="Trypsin-like serine proteases"/>
    <property type="match status" value="1"/>
</dbReference>
<dbReference type="InterPro" id="IPR022700">
    <property type="entry name" value="CLIP"/>
</dbReference>
<keyword evidence="3" id="KW-0378">Hydrolase</keyword>
<keyword evidence="9" id="KW-1185">Reference proteome</keyword>
<evidence type="ECO:0000256" key="5">
    <source>
        <dbReference type="ARBA" id="ARBA00023157"/>
    </source>
</evidence>
<dbReference type="GO" id="GO:0008236">
    <property type="term" value="F:serine-type peptidase activity"/>
    <property type="evidence" value="ECO:0007669"/>
    <property type="project" value="UniProtKB-KW"/>
</dbReference>
<dbReference type="GO" id="GO:0006508">
    <property type="term" value="P:proteolysis"/>
    <property type="evidence" value="ECO:0007669"/>
    <property type="project" value="UniProtKB-KW"/>
</dbReference>
<name>A0A834IH51_RHYFE</name>
<gene>
    <name evidence="8" type="ORF">GWI33_006744</name>
</gene>
<accession>A0A834IH51</accession>
<evidence type="ECO:0000259" key="7">
    <source>
        <dbReference type="PROSITE" id="PS51888"/>
    </source>
</evidence>
<evidence type="ECO:0000313" key="8">
    <source>
        <dbReference type="EMBL" id="KAF7279784.1"/>
    </source>
</evidence>
<proteinExistence type="predicted"/>
<dbReference type="Pfam" id="PF12032">
    <property type="entry name" value="CLIP"/>
    <property type="match status" value="1"/>
</dbReference>
<feature type="chain" id="PRO_5034204164" description="Clip domain-containing protein" evidence="6">
    <location>
        <begin position="25"/>
        <end position="261"/>
    </location>
</feature>
<dbReference type="InterPro" id="IPR038565">
    <property type="entry name" value="CLIP_sf"/>
</dbReference>
<dbReference type="AlphaFoldDB" id="A0A834IH51"/>
<reference evidence="8" key="1">
    <citation type="submission" date="2020-08" db="EMBL/GenBank/DDBJ databases">
        <title>Genome sequencing and assembly of the red palm weevil Rhynchophorus ferrugineus.</title>
        <authorList>
            <person name="Dias G.B."/>
            <person name="Bergman C.M."/>
            <person name="Manee M."/>
        </authorList>
    </citation>
    <scope>NUCLEOTIDE SEQUENCE</scope>
    <source>
        <strain evidence="8">AA-2017</strain>
        <tissue evidence="8">Whole larva</tissue>
    </source>
</reference>
<dbReference type="PROSITE" id="PS51888">
    <property type="entry name" value="CLIP"/>
    <property type="match status" value="1"/>
</dbReference>
<keyword evidence="5" id="KW-1015">Disulfide bond</keyword>
<keyword evidence="4" id="KW-0720">Serine protease</keyword>
<evidence type="ECO:0000313" key="9">
    <source>
        <dbReference type="Proteomes" id="UP000625711"/>
    </source>
</evidence>
<dbReference type="Proteomes" id="UP000625711">
    <property type="component" value="Unassembled WGS sequence"/>
</dbReference>
<keyword evidence="1" id="KW-0645">Protease</keyword>
<keyword evidence="2 6" id="KW-0732">Signal</keyword>
<evidence type="ECO:0000256" key="4">
    <source>
        <dbReference type="ARBA" id="ARBA00022825"/>
    </source>
</evidence>
<feature type="signal peptide" evidence="6">
    <location>
        <begin position="1"/>
        <end position="24"/>
    </location>
</feature>
<sequence length="261" mass="29428">MVSHRPVLARLAFLLLLLSAYSDTQWVNKDEYNNCQTPDQQQGICKNIATCSPMVTVLRKASEVYKGRVPASVAAKLQAYTCGSDSIGSKVCCPFGPINLDLGVTVSNPSTPPDISRHQNLKLLPEDCGYLDTENRIVNGEDAYLNEFPWMALLGYKSSHCVVRSKILWIGELRRRLYADKILHGLDIKYDDILKSALLVTEACRSVVWSKILRIGELRRGLHADKVLHGLDTEYHEKLKSTLLVRKYEDPPKSRLFISHM</sequence>
<dbReference type="EMBL" id="JAACXV010000340">
    <property type="protein sequence ID" value="KAF7279784.1"/>
    <property type="molecule type" value="Genomic_DNA"/>
</dbReference>
<evidence type="ECO:0000256" key="2">
    <source>
        <dbReference type="ARBA" id="ARBA00022729"/>
    </source>
</evidence>
<dbReference type="SMART" id="SM00680">
    <property type="entry name" value="CLIP"/>
    <property type="match status" value="1"/>
</dbReference>
<dbReference type="Gene3D" id="3.30.1640.30">
    <property type="match status" value="1"/>
</dbReference>
<evidence type="ECO:0000256" key="6">
    <source>
        <dbReference type="SAM" id="SignalP"/>
    </source>
</evidence>
<organism evidence="8 9">
    <name type="scientific">Rhynchophorus ferrugineus</name>
    <name type="common">Red palm weevil</name>
    <name type="synonym">Curculio ferrugineus</name>
    <dbReference type="NCBI Taxonomy" id="354439"/>
    <lineage>
        <taxon>Eukaryota</taxon>
        <taxon>Metazoa</taxon>
        <taxon>Ecdysozoa</taxon>
        <taxon>Arthropoda</taxon>
        <taxon>Hexapoda</taxon>
        <taxon>Insecta</taxon>
        <taxon>Pterygota</taxon>
        <taxon>Neoptera</taxon>
        <taxon>Endopterygota</taxon>
        <taxon>Coleoptera</taxon>
        <taxon>Polyphaga</taxon>
        <taxon>Cucujiformia</taxon>
        <taxon>Curculionidae</taxon>
        <taxon>Dryophthorinae</taxon>
        <taxon>Rhynchophorus</taxon>
    </lineage>
</organism>
<dbReference type="OrthoDB" id="6739979at2759"/>